<evidence type="ECO:0000313" key="2">
    <source>
        <dbReference type="Proteomes" id="UP000565155"/>
    </source>
</evidence>
<proteinExistence type="predicted"/>
<reference evidence="1 2" key="1">
    <citation type="submission" date="2020-04" db="EMBL/GenBank/DDBJ databases">
        <title>Whole-genome sequencing of Vibrio spp. from China reveals different genetic environments of blaCTX-M-14 among diverse lineages.</title>
        <authorList>
            <person name="Zheng Z."/>
            <person name="Ye L."/>
            <person name="Chen S."/>
        </authorList>
    </citation>
    <scope>NUCLEOTIDE SEQUENCE [LARGE SCALE GENOMIC DNA]</scope>
    <source>
        <strain evidence="1 2">Vb1636</strain>
    </source>
</reference>
<sequence length="111" mass="12954">MIDKNTPFDTALISSVGIEKPRNIRIQVEDGVIRRCIERGLLCEEDKRSQTKNYKWVCKVIDNDFSALILLRRDKVKLTTSSDLKELFFDIDDMCEGVIDCIVKRILDRKF</sequence>
<comment type="caution">
    <text evidence="1">The sequence shown here is derived from an EMBL/GenBank/DDBJ whole genome shotgun (WGS) entry which is preliminary data.</text>
</comment>
<gene>
    <name evidence="1" type="ORF">HKB35_13465</name>
</gene>
<dbReference type="AlphaFoldDB" id="A0A7Y0MWT0"/>
<dbReference type="RefSeq" id="WP_169628730.1">
    <property type="nucleotide sequence ID" value="NZ_JABCMA010000013.1"/>
</dbReference>
<accession>A0A7Y0MWT0</accession>
<protein>
    <submittedName>
        <fullName evidence="1">Uncharacterized protein</fullName>
    </submittedName>
</protein>
<organism evidence="1 2">
    <name type="scientific">Vibrio alginolyticus</name>
    <dbReference type="NCBI Taxonomy" id="663"/>
    <lineage>
        <taxon>Bacteria</taxon>
        <taxon>Pseudomonadati</taxon>
        <taxon>Pseudomonadota</taxon>
        <taxon>Gammaproteobacteria</taxon>
        <taxon>Vibrionales</taxon>
        <taxon>Vibrionaceae</taxon>
        <taxon>Vibrio</taxon>
    </lineage>
</organism>
<name>A0A7Y0MWT0_VIBAL</name>
<dbReference type="Proteomes" id="UP000565155">
    <property type="component" value="Unassembled WGS sequence"/>
</dbReference>
<evidence type="ECO:0000313" key="1">
    <source>
        <dbReference type="EMBL" id="NMR74621.1"/>
    </source>
</evidence>
<dbReference type="EMBL" id="JABCMA010000013">
    <property type="protein sequence ID" value="NMR74621.1"/>
    <property type="molecule type" value="Genomic_DNA"/>
</dbReference>